<keyword evidence="3" id="KW-1185">Reference proteome</keyword>
<proteinExistence type="predicted"/>
<protein>
    <submittedName>
        <fullName evidence="4">Chaoptin</fullName>
    </submittedName>
</protein>
<sequence length="520" mass="58142">QQLFCRNRHSLPGDPATTSAGHVGGRPVAKDFLCSHGRLFVRSAGVTAIEGELARSLEVAPRLQWLDLSDNQLGALQQPHFASMPNLRRLELQNNAIASVGFQAFDRLRFLIYLDLSHNRLDEVTALTFGTRRVRERHPSAGSPCGIRSLRFLYLNDNRISRVEPNSFECLEALEELRLERNLIAVLPNFAFKWLNSLNSLKLHGNRLESVEEFAFGHCCGRLTQLSLVDNQLGYLPDHLLIGMPNLTGLYLDRNQFDRVPSVRGPARLIDFHLQRNHIVRIRRRHFLAWSAAAESLNMFDNSLRWIEDGAFGGLPPGTVSLVLQKNELSSLGQRTLDGLTHLRYLVLADNRIDSIEDGAFGHLVRLETLSLAGNRLTSLRPNMFAGLNRTFALSLGSNEISSLPTKAFSRLPSLKYLYLEKNSLDSVPAGMLSGLNRLKKLDLSDNRISRLHPQALASQTDLAFLDLSGNRLSRLCSAQLLGPANRLSFLSLAKNRLTRLDPDLLSGLNRLQVLDLSSN</sequence>
<dbReference type="SMART" id="SM00369">
    <property type="entry name" value="LRR_TYP"/>
    <property type="match status" value="16"/>
</dbReference>
<keyword evidence="1" id="KW-0433">Leucine-rich repeat</keyword>
<name>A0A1I8HEU8_9PLAT</name>
<dbReference type="GO" id="GO:0005615">
    <property type="term" value="C:extracellular space"/>
    <property type="evidence" value="ECO:0007669"/>
    <property type="project" value="TreeGrafter"/>
</dbReference>
<dbReference type="Gene3D" id="3.80.10.10">
    <property type="entry name" value="Ribonuclease Inhibitor"/>
    <property type="match status" value="4"/>
</dbReference>
<evidence type="ECO:0000256" key="2">
    <source>
        <dbReference type="ARBA" id="ARBA00022737"/>
    </source>
</evidence>
<dbReference type="SMART" id="SM00365">
    <property type="entry name" value="LRR_SD22"/>
    <property type="match status" value="6"/>
</dbReference>
<dbReference type="PROSITE" id="PS51450">
    <property type="entry name" value="LRR"/>
    <property type="match status" value="5"/>
</dbReference>
<evidence type="ECO:0000256" key="1">
    <source>
        <dbReference type="ARBA" id="ARBA00022614"/>
    </source>
</evidence>
<dbReference type="SUPFAM" id="SSF52058">
    <property type="entry name" value="L domain-like"/>
    <property type="match status" value="2"/>
</dbReference>
<dbReference type="Pfam" id="PF13855">
    <property type="entry name" value="LRR_8"/>
    <property type="match status" value="5"/>
</dbReference>
<evidence type="ECO:0000313" key="4">
    <source>
        <dbReference type="WBParaSite" id="maker-uti_cns_0005691-snap-gene-0.3-mRNA-1"/>
    </source>
</evidence>
<dbReference type="FunFam" id="3.80.10.10:FF:001164">
    <property type="entry name" value="GH01279p"/>
    <property type="match status" value="1"/>
</dbReference>
<dbReference type="Proteomes" id="UP000095280">
    <property type="component" value="Unplaced"/>
</dbReference>
<accession>A0A1I8HEU8</accession>
<keyword evidence="2" id="KW-0677">Repeat</keyword>
<dbReference type="PRINTS" id="PR00019">
    <property type="entry name" value="LEURICHRPT"/>
</dbReference>
<dbReference type="PANTHER" id="PTHR45712:SF22">
    <property type="entry name" value="INSULIN-LIKE GROWTH FACTOR-BINDING PROTEIN COMPLEX ACID LABILE SUBUNIT"/>
    <property type="match status" value="1"/>
</dbReference>
<dbReference type="SMART" id="SM00364">
    <property type="entry name" value="LRR_BAC"/>
    <property type="match status" value="8"/>
</dbReference>
<dbReference type="InterPro" id="IPR001611">
    <property type="entry name" value="Leu-rich_rpt"/>
</dbReference>
<dbReference type="AlphaFoldDB" id="A0A1I8HEU8"/>
<dbReference type="WBParaSite" id="maker-uti_cns_0005691-snap-gene-0.3-mRNA-1">
    <property type="protein sequence ID" value="maker-uti_cns_0005691-snap-gene-0.3-mRNA-1"/>
    <property type="gene ID" value="maker-uti_cns_0005691-snap-gene-0.3"/>
</dbReference>
<organism evidence="3 4">
    <name type="scientific">Macrostomum lignano</name>
    <dbReference type="NCBI Taxonomy" id="282301"/>
    <lineage>
        <taxon>Eukaryota</taxon>
        <taxon>Metazoa</taxon>
        <taxon>Spiralia</taxon>
        <taxon>Lophotrochozoa</taxon>
        <taxon>Platyhelminthes</taxon>
        <taxon>Rhabditophora</taxon>
        <taxon>Macrostomorpha</taxon>
        <taxon>Macrostomida</taxon>
        <taxon>Macrostomidae</taxon>
        <taxon>Macrostomum</taxon>
    </lineage>
</organism>
<dbReference type="InterPro" id="IPR003591">
    <property type="entry name" value="Leu-rich_rpt_typical-subtyp"/>
</dbReference>
<reference evidence="4" key="1">
    <citation type="submission" date="2016-11" db="UniProtKB">
        <authorList>
            <consortium name="WormBaseParasite"/>
        </authorList>
    </citation>
    <scope>IDENTIFICATION</scope>
</reference>
<dbReference type="PANTHER" id="PTHR45712">
    <property type="entry name" value="AGAP008170-PA"/>
    <property type="match status" value="1"/>
</dbReference>
<evidence type="ECO:0000313" key="3">
    <source>
        <dbReference type="Proteomes" id="UP000095280"/>
    </source>
</evidence>
<dbReference type="InterPro" id="IPR032675">
    <property type="entry name" value="LRR_dom_sf"/>
</dbReference>
<dbReference type="InterPro" id="IPR050333">
    <property type="entry name" value="SLRP"/>
</dbReference>